<dbReference type="STRING" id="1076872.G8ZP96"/>
<evidence type="ECO:0000256" key="2">
    <source>
        <dbReference type="ARBA" id="ARBA00008917"/>
    </source>
</evidence>
<dbReference type="KEGG" id="tdl:TDEL_0B03110"/>
<dbReference type="AlphaFoldDB" id="G8ZP96"/>
<gene>
    <name evidence="8" type="primary">TDEL0B03110</name>
    <name evidence="8" type="ORF">TDEL_0B03110</name>
</gene>
<evidence type="ECO:0000256" key="4">
    <source>
        <dbReference type="ARBA" id="ARBA00022824"/>
    </source>
</evidence>
<dbReference type="GO" id="GO:0030970">
    <property type="term" value="P:retrograde protein transport, ER to cytosol"/>
    <property type="evidence" value="ECO:0007669"/>
    <property type="project" value="EnsemblFungi"/>
</dbReference>
<proteinExistence type="inferred from homology"/>
<dbReference type="InParanoid" id="G8ZP96"/>
<name>G8ZP96_TORDE</name>
<reference evidence="8 9" key="1">
    <citation type="journal article" date="2011" name="Proc. Natl. Acad. Sci. U.S.A.">
        <title>Evolutionary erosion of yeast sex chromosomes by mating-type switching accidents.</title>
        <authorList>
            <person name="Gordon J.L."/>
            <person name="Armisen D."/>
            <person name="Proux-Wera E."/>
            <person name="Oheigeartaigh S.S."/>
            <person name="Byrne K.P."/>
            <person name="Wolfe K.H."/>
        </authorList>
    </citation>
    <scope>NUCLEOTIDE SEQUENCE [LARGE SCALE GENOMIC DNA]</scope>
    <source>
        <strain evidence="9">ATCC 10662 / CBS 1146 / NBRC 0425 / NCYC 2629 / NRRL Y-866</strain>
    </source>
</reference>
<evidence type="ECO:0000256" key="7">
    <source>
        <dbReference type="RuleBase" id="RU363059"/>
    </source>
</evidence>
<sequence length="213" mass="24759">MDAVLLNIVGSVPLVTKLWAIGCVGLSLLTSTYAVDPSKKIYNFDLVFKKGQYGRILYSLFDYGELDWALMFNIYMSINHLTVLENSFNSKRRYCWIVILTLACIIVMSSMEQPASSLGVILHENLVYYQVRRNIEGEHFRMLGFEVSPLMIPLYMNAFMLFVLKRSWLQVAMNFVPGHILCYLDDTINKIYGVDLCKTPYDWWIDRRARPIR</sequence>
<dbReference type="GO" id="GO:0000839">
    <property type="term" value="C:Hrd1p ubiquitin ligase ERAD-L complex"/>
    <property type="evidence" value="ECO:0007669"/>
    <property type="project" value="EnsemblFungi"/>
</dbReference>
<organism evidence="8 9">
    <name type="scientific">Torulaspora delbrueckii</name>
    <name type="common">Yeast</name>
    <name type="synonym">Candida colliculosa</name>
    <dbReference type="NCBI Taxonomy" id="4950"/>
    <lineage>
        <taxon>Eukaryota</taxon>
        <taxon>Fungi</taxon>
        <taxon>Dikarya</taxon>
        <taxon>Ascomycota</taxon>
        <taxon>Saccharomycotina</taxon>
        <taxon>Saccharomycetes</taxon>
        <taxon>Saccharomycetales</taxon>
        <taxon>Saccharomycetaceae</taxon>
        <taxon>Torulaspora</taxon>
    </lineage>
</organism>
<keyword evidence="6 7" id="KW-0472">Membrane</keyword>
<dbReference type="PANTHER" id="PTHR11009">
    <property type="entry name" value="DER1-LIKE PROTEIN, DERLIN"/>
    <property type="match status" value="1"/>
</dbReference>
<feature type="transmembrane region" description="Helical" evidence="7">
    <location>
        <begin position="94"/>
        <end position="111"/>
    </location>
</feature>
<keyword evidence="9" id="KW-1185">Reference proteome</keyword>
<dbReference type="eggNOG" id="KOG0858">
    <property type="taxonomic scope" value="Eukaryota"/>
</dbReference>
<keyword evidence="5 7" id="KW-1133">Transmembrane helix</keyword>
<evidence type="ECO:0000256" key="1">
    <source>
        <dbReference type="ARBA" id="ARBA00004477"/>
    </source>
</evidence>
<comment type="similarity">
    <text evidence="2 7">Belongs to the derlin family.</text>
</comment>
<dbReference type="SUPFAM" id="SSF144091">
    <property type="entry name" value="Rhomboid-like"/>
    <property type="match status" value="1"/>
</dbReference>
<comment type="function">
    <text evidence="7">May be involved in the degradation of misfolded endoplasmic reticulum (ER) luminal proteins.</text>
</comment>
<dbReference type="Proteomes" id="UP000005627">
    <property type="component" value="Chromosome 2"/>
</dbReference>
<dbReference type="FunCoup" id="G8ZP96">
    <property type="interactions" value="106"/>
</dbReference>
<dbReference type="OrthoDB" id="1716531at2759"/>
<evidence type="ECO:0000256" key="5">
    <source>
        <dbReference type="ARBA" id="ARBA00022989"/>
    </source>
</evidence>
<keyword evidence="3 7" id="KW-0812">Transmembrane</keyword>
<dbReference type="GO" id="GO:0006515">
    <property type="term" value="P:protein quality control for misfolded or incompletely synthesized proteins"/>
    <property type="evidence" value="ECO:0007669"/>
    <property type="project" value="EnsemblFungi"/>
</dbReference>
<evidence type="ECO:0000313" key="8">
    <source>
        <dbReference type="EMBL" id="CCE90440.1"/>
    </source>
</evidence>
<keyword evidence="4 7" id="KW-0256">Endoplasmic reticulum</keyword>
<dbReference type="GeneID" id="11504440"/>
<dbReference type="GO" id="GO:0070843">
    <property type="term" value="P:misfolded protein transport"/>
    <property type="evidence" value="ECO:0007669"/>
    <property type="project" value="EnsemblFungi"/>
</dbReference>
<dbReference type="Pfam" id="PF04511">
    <property type="entry name" value="DER1"/>
    <property type="match status" value="1"/>
</dbReference>
<accession>G8ZP96</accession>
<dbReference type="RefSeq" id="XP_003679651.1">
    <property type="nucleotide sequence ID" value="XM_003679603.1"/>
</dbReference>
<feature type="transmembrane region" description="Helical" evidence="7">
    <location>
        <begin position="147"/>
        <end position="164"/>
    </location>
</feature>
<evidence type="ECO:0000256" key="6">
    <source>
        <dbReference type="ARBA" id="ARBA00023136"/>
    </source>
</evidence>
<feature type="transmembrane region" description="Helical" evidence="7">
    <location>
        <begin position="18"/>
        <end position="35"/>
    </location>
</feature>
<dbReference type="HOGENOM" id="CLU_1256224_0_0_1"/>
<comment type="subcellular location">
    <subcellularLocation>
        <location evidence="1 7">Endoplasmic reticulum membrane</location>
        <topology evidence="1 7">Multi-pass membrane protein</topology>
    </subcellularLocation>
</comment>
<dbReference type="InterPro" id="IPR007599">
    <property type="entry name" value="DER1"/>
</dbReference>
<dbReference type="EMBL" id="HE616743">
    <property type="protein sequence ID" value="CCE90440.1"/>
    <property type="molecule type" value="Genomic_DNA"/>
</dbReference>
<dbReference type="GO" id="GO:0051787">
    <property type="term" value="F:misfolded protein binding"/>
    <property type="evidence" value="ECO:0007669"/>
    <property type="project" value="EnsemblFungi"/>
</dbReference>
<protein>
    <recommendedName>
        <fullName evidence="7">Derlin</fullName>
    </recommendedName>
</protein>
<comment type="caution">
    <text evidence="7">Lacks conserved residue(s) required for the propagation of feature annotation.</text>
</comment>
<evidence type="ECO:0000256" key="3">
    <source>
        <dbReference type="ARBA" id="ARBA00022692"/>
    </source>
</evidence>
<evidence type="ECO:0000313" key="9">
    <source>
        <dbReference type="Proteomes" id="UP000005627"/>
    </source>
</evidence>
<dbReference type="InterPro" id="IPR035952">
    <property type="entry name" value="Rhomboid-like_sf"/>
</dbReference>